<dbReference type="AlphaFoldDB" id="A0A224YB76"/>
<keyword evidence="1" id="KW-0732">Signal</keyword>
<reference evidence="2" key="1">
    <citation type="journal article" date="2017" name="Parasit. Vectors">
        <title>Sialotranscriptomics of Rhipicephalus zambeziensis reveals intricate expression profiles of secretory proteins and suggests tight temporal transcriptional regulation during blood-feeding.</title>
        <authorList>
            <person name="de Castro M.H."/>
            <person name="de Klerk D."/>
            <person name="Pienaar R."/>
            <person name="Rees D.J.G."/>
            <person name="Mans B.J."/>
        </authorList>
    </citation>
    <scope>NUCLEOTIDE SEQUENCE</scope>
    <source>
        <tissue evidence="2">Salivary glands</tissue>
    </source>
</reference>
<dbReference type="EMBL" id="GFPF01000387">
    <property type="protein sequence ID" value="MAA11533.1"/>
    <property type="molecule type" value="Transcribed_RNA"/>
</dbReference>
<evidence type="ECO:0000256" key="1">
    <source>
        <dbReference type="SAM" id="SignalP"/>
    </source>
</evidence>
<organism evidence="2">
    <name type="scientific">Rhipicephalus zambeziensis</name>
    <dbReference type="NCBI Taxonomy" id="60191"/>
    <lineage>
        <taxon>Eukaryota</taxon>
        <taxon>Metazoa</taxon>
        <taxon>Ecdysozoa</taxon>
        <taxon>Arthropoda</taxon>
        <taxon>Chelicerata</taxon>
        <taxon>Arachnida</taxon>
        <taxon>Acari</taxon>
        <taxon>Parasitiformes</taxon>
        <taxon>Ixodida</taxon>
        <taxon>Ixodoidea</taxon>
        <taxon>Ixodidae</taxon>
        <taxon>Rhipicephalinae</taxon>
        <taxon>Rhipicephalus</taxon>
        <taxon>Rhipicephalus</taxon>
    </lineage>
</organism>
<proteinExistence type="predicted"/>
<evidence type="ECO:0000313" key="2">
    <source>
        <dbReference type="EMBL" id="MAA11533.1"/>
    </source>
</evidence>
<name>A0A224YB76_9ACAR</name>
<feature type="chain" id="PRO_5013053237" evidence="1">
    <location>
        <begin position="21"/>
        <end position="251"/>
    </location>
</feature>
<accession>A0A224YB76</accession>
<feature type="signal peptide" evidence="1">
    <location>
        <begin position="1"/>
        <end position="20"/>
    </location>
</feature>
<protein>
    <submittedName>
        <fullName evidence="2">Basic tail secreted protein</fullName>
    </submittedName>
</protein>
<sequence length="251" mass="28722">MGKLLHCLSSTLLIFISIYGATCTAYNYGYVNNPCRRGRYTTTWNSCKYYCVYNDRPYYFDYPNGTQCVISYHRRTLYGRCYGGRCIIGATRSPRPSHCDPPKHKGYAQGCQFPCPGTRRVGSYPEGTPCIRVNSRGKREGKAGICISGDCIQYDHLDGRRGIEAAQNVFAKEYEKCPDKEHLGKNALFDCHNFCQTDDGWYFGYYTSNSTCQMLTEDRLGWCCKKVCHREKHCGQNNKRRILRIAASTTH</sequence>